<comment type="caution">
    <text evidence="2">The sequence shown here is derived from an EMBL/GenBank/DDBJ whole genome shotgun (WGS) entry which is preliminary data.</text>
</comment>
<reference evidence="2 3" key="1">
    <citation type="submission" date="2022-12" db="EMBL/GenBank/DDBJ databases">
        <title>Chromosome-level genome of Tegillarca granosa.</title>
        <authorList>
            <person name="Kim J."/>
        </authorList>
    </citation>
    <scope>NUCLEOTIDE SEQUENCE [LARGE SCALE GENOMIC DNA]</scope>
    <source>
        <strain evidence="2">Teg-2019</strain>
        <tissue evidence="2">Adductor muscle</tissue>
    </source>
</reference>
<dbReference type="Proteomes" id="UP001217089">
    <property type="component" value="Unassembled WGS sequence"/>
</dbReference>
<accession>A0ABQ9FUG1</accession>
<evidence type="ECO:0000256" key="1">
    <source>
        <dbReference type="SAM" id="SignalP"/>
    </source>
</evidence>
<evidence type="ECO:0000313" key="3">
    <source>
        <dbReference type="Proteomes" id="UP001217089"/>
    </source>
</evidence>
<keyword evidence="3" id="KW-1185">Reference proteome</keyword>
<name>A0ABQ9FUG1_TEGGR</name>
<evidence type="ECO:0000313" key="2">
    <source>
        <dbReference type="EMBL" id="KAJ8319900.1"/>
    </source>
</evidence>
<feature type="chain" id="PRO_5046771863" description="TNFR-Cys domain-containing protein" evidence="1">
    <location>
        <begin position="23"/>
        <end position="327"/>
    </location>
</feature>
<gene>
    <name evidence="2" type="ORF">KUTeg_001487</name>
</gene>
<organism evidence="2 3">
    <name type="scientific">Tegillarca granosa</name>
    <name type="common">Malaysian cockle</name>
    <name type="synonym">Anadara granosa</name>
    <dbReference type="NCBI Taxonomy" id="220873"/>
    <lineage>
        <taxon>Eukaryota</taxon>
        <taxon>Metazoa</taxon>
        <taxon>Spiralia</taxon>
        <taxon>Lophotrochozoa</taxon>
        <taxon>Mollusca</taxon>
        <taxon>Bivalvia</taxon>
        <taxon>Autobranchia</taxon>
        <taxon>Pteriomorphia</taxon>
        <taxon>Arcoida</taxon>
        <taxon>Arcoidea</taxon>
        <taxon>Arcidae</taxon>
        <taxon>Tegillarca</taxon>
    </lineage>
</organism>
<feature type="signal peptide" evidence="1">
    <location>
        <begin position="1"/>
        <end position="22"/>
    </location>
</feature>
<keyword evidence="1" id="KW-0732">Signal</keyword>
<proteinExistence type="predicted"/>
<dbReference type="EMBL" id="JARBDR010000141">
    <property type="protein sequence ID" value="KAJ8319900.1"/>
    <property type="molecule type" value="Genomic_DNA"/>
</dbReference>
<evidence type="ECO:0008006" key="4">
    <source>
        <dbReference type="Google" id="ProtNLM"/>
    </source>
</evidence>
<protein>
    <recommendedName>
        <fullName evidence="4">TNFR-Cys domain-containing protein</fullName>
    </recommendedName>
</protein>
<sequence>MKKIIETLCVIAVCIILPGTNARKVLGNCAVGRGCDHCPKASVKQMRNTFSSDDAPFNICCSNCKNSYFSFNVLWMTFCACWDFSKPIIKGDKTDKGTTNFDVKGNCLYGNNCSSCNSNSVTYNNGLAFCCPKCNADSISVSSINNRHICSCPKQTTVESGGINGDCLHGESCTGCNTIAHRYGEAFCCPKCRDYPTSVSSINNHYTCYCPRHSRKDFQIIGNCLYGKNCTRCSNNSVTYSNGVLFCCSNCNDNPMSVTSVNNRHTCSCPQEKHKVAPSIRGNCLYDTDCDGCNNVSIFNNRRFCCPGCSGNMNSFTDNQGTTCNCS</sequence>